<reference evidence="3" key="1">
    <citation type="submission" date="2017-04" db="EMBL/GenBank/DDBJ databases">
        <authorList>
            <person name="Varghese N."/>
            <person name="Submissions S."/>
        </authorList>
    </citation>
    <scope>NUCLEOTIDE SEQUENCE [LARGE SCALE GENOMIC DNA]</scope>
    <source>
        <strain evidence="3">UI2</strain>
    </source>
</reference>
<keyword evidence="3" id="KW-1185">Reference proteome</keyword>
<dbReference type="Gene3D" id="1.25.40.10">
    <property type="entry name" value="Tetratricopeptide repeat domain"/>
    <property type="match status" value="1"/>
</dbReference>
<name>A0A1Y6FUA1_9SPHN</name>
<accession>A0A1Y6FUA1</accession>
<dbReference type="Proteomes" id="UP000194469">
    <property type="component" value="Unassembled WGS sequence"/>
</dbReference>
<evidence type="ECO:0000313" key="3">
    <source>
        <dbReference type="Proteomes" id="UP000194469"/>
    </source>
</evidence>
<evidence type="ECO:0000259" key="1">
    <source>
        <dbReference type="Pfam" id="PF12770"/>
    </source>
</evidence>
<dbReference type="Pfam" id="PF12770">
    <property type="entry name" value="CHAT"/>
    <property type="match status" value="1"/>
</dbReference>
<gene>
    <name evidence="2" type="ORF">SAMN06295984_1558</name>
</gene>
<dbReference type="EMBL" id="FXWL01000002">
    <property type="protein sequence ID" value="SMQ76113.1"/>
    <property type="molecule type" value="Genomic_DNA"/>
</dbReference>
<protein>
    <submittedName>
        <fullName evidence="2">CHAT domain-containing protein</fullName>
    </submittedName>
</protein>
<sequence length="1097" mass="116587">MADRWPRPGAQAACAADHFPFRHKGFRVRRNGNGSYRSNRLRLAAKPDGQVPDAVTLGEFVMTVRPAFRLSLLALLAASAPVPAWAQGEDPTLRDSFSIGSQGGSLCEVQATVRDAVVKGMFDRAWVIVCRDASQPVGYIRALRASEADAAQRLAAARDPNIVCGADGLCTIKGSSVEWASRIEMDGATAYTAEGFAAYGDALTLALQSIRQHKVAPGVIKVATTSVGGGDEGFARTLAGTIDLDRALAEGYRRNHSGDYAEAAEFFEALSRRTANDASTGDIDPSEFTLNRALQKSNLGEFAEAARLFAEVDAIPTSDPVQLRLRRNFQAIDALNQRDYARAAEILQRPVPPTTASIETANDSVTLTPAITAGVNSGSNARAIRQTSDSERLSPLERAQIIDAQATHLLGTVDRLRGDAKTAKQLQLKGLTDALAVRQGRVTSIVRLRSQMLGELALTEEALGDMGAADARFRESVDALAIEYPETNALASARARYAAFLTRQGRDDEALALYHAVVKALADTQRSSTGMANIMAPYYRLLAARAPTDPAAIADFFVASQLQVRPGVADTQAVLARELSGGDGDGARLFRQATTLNRDIERARIEEARLIQLPATGEVVARLADVKTQIDNLSFQQAETVAKLSAFPQYRVVSSGKLDLGELQQVLRPDEAYLKMLVVGDAVYAMLIEPGSAQLWRADIDADGLENAVDAIRSTISTVENGRRVTYPFDAATARKLYVQLFGPAADRLPAIKHLVFEPDGAMLKLPVNLLVTSDTGLAAYEQRVNDPAADPFDMRGIAWLGRSTRPSTAVSALAFRNARQAPPSTARRQYFGLGENLPLAGGILPSLGTRGAASDSVDGTCQWSASQWARPISAAELVTASSTIGRDSSTLLTGGAFTDTAVKERGDLSDYRIIHFATHGLVTAPKPSCPARPALVTSFGDKDSDGLLTFQEIFDLKLDADLVILSACDTAGAASVAATREAGVASGGGSALDGLVRSFIGAGGRSVIASHWPAPDDFDATKRLIGGLFAAPQGESVADALWTTQSQLMNDQQTSHPYYWAGFAIIGDGAQPLLHGLPTTTATAPAAGVSTGRAAR</sequence>
<organism evidence="2 3">
    <name type="scientific">Sphingopyxis terrae subsp. ummariensis</name>
    <dbReference type="NCBI Taxonomy" id="429001"/>
    <lineage>
        <taxon>Bacteria</taxon>
        <taxon>Pseudomonadati</taxon>
        <taxon>Pseudomonadota</taxon>
        <taxon>Alphaproteobacteria</taxon>
        <taxon>Sphingomonadales</taxon>
        <taxon>Sphingomonadaceae</taxon>
        <taxon>Sphingopyxis</taxon>
    </lineage>
</organism>
<evidence type="ECO:0000313" key="2">
    <source>
        <dbReference type="EMBL" id="SMQ76113.1"/>
    </source>
</evidence>
<proteinExistence type="predicted"/>
<dbReference type="InterPro" id="IPR018247">
    <property type="entry name" value="EF_Hand_1_Ca_BS"/>
</dbReference>
<dbReference type="AlphaFoldDB" id="A0A1Y6FUA1"/>
<dbReference type="PROSITE" id="PS00018">
    <property type="entry name" value="EF_HAND_1"/>
    <property type="match status" value="1"/>
</dbReference>
<dbReference type="SUPFAM" id="SSF48452">
    <property type="entry name" value="TPR-like"/>
    <property type="match status" value="1"/>
</dbReference>
<dbReference type="InterPro" id="IPR011990">
    <property type="entry name" value="TPR-like_helical_dom_sf"/>
</dbReference>
<dbReference type="InterPro" id="IPR024983">
    <property type="entry name" value="CHAT_dom"/>
</dbReference>
<feature type="domain" description="CHAT" evidence="1">
    <location>
        <begin position="732"/>
        <end position="1069"/>
    </location>
</feature>